<comment type="caution">
    <text evidence="1">The sequence shown here is derived from an EMBL/GenBank/DDBJ whole genome shotgun (WGS) entry which is preliminary data.</text>
</comment>
<dbReference type="AlphaFoldDB" id="A0A7J9GQR1"/>
<sequence>MKKSTGTKFPHIKFMLSANPVKLVVTSRMKKRRKNIQLPKLCLQEKVCITDEASVSVHIERTTLDISVNFSSSKDCWETSLRMLIHTVNSLHNPKLLSQYVLGLFHWTVFGFHEERHME</sequence>
<reference evidence="1 2" key="1">
    <citation type="journal article" date="2019" name="Genome Biol. Evol.">
        <title>Insights into the evolution of the New World diploid cottons (Gossypium, subgenus Houzingenia) based on genome sequencing.</title>
        <authorList>
            <person name="Grover C.E."/>
            <person name="Arick M.A. 2nd"/>
            <person name="Thrash A."/>
            <person name="Conover J.L."/>
            <person name="Sanders W.S."/>
            <person name="Peterson D.G."/>
            <person name="Frelichowski J.E."/>
            <person name="Scheffler J.A."/>
            <person name="Scheffler B.E."/>
            <person name="Wendel J.F."/>
        </authorList>
    </citation>
    <scope>NUCLEOTIDE SEQUENCE [LARGE SCALE GENOMIC DNA]</scope>
    <source>
        <strain evidence="1">0</strain>
        <tissue evidence="1">Leaf</tissue>
    </source>
</reference>
<protein>
    <submittedName>
        <fullName evidence="1">Uncharacterized protein</fullName>
    </submittedName>
</protein>
<name>A0A7J9GQR1_9ROSI</name>
<gene>
    <name evidence="1" type="ORF">Gohar_010392</name>
</gene>
<evidence type="ECO:0000313" key="1">
    <source>
        <dbReference type="EMBL" id="MBA0799911.1"/>
    </source>
</evidence>
<evidence type="ECO:0000313" key="2">
    <source>
        <dbReference type="Proteomes" id="UP000593560"/>
    </source>
</evidence>
<organism evidence="1 2">
    <name type="scientific">Gossypium harknessii</name>
    <dbReference type="NCBI Taxonomy" id="34285"/>
    <lineage>
        <taxon>Eukaryota</taxon>
        <taxon>Viridiplantae</taxon>
        <taxon>Streptophyta</taxon>
        <taxon>Embryophyta</taxon>
        <taxon>Tracheophyta</taxon>
        <taxon>Spermatophyta</taxon>
        <taxon>Magnoliopsida</taxon>
        <taxon>eudicotyledons</taxon>
        <taxon>Gunneridae</taxon>
        <taxon>Pentapetalae</taxon>
        <taxon>rosids</taxon>
        <taxon>malvids</taxon>
        <taxon>Malvales</taxon>
        <taxon>Malvaceae</taxon>
        <taxon>Malvoideae</taxon>
        <taxon>Gossypium</taxon>
    </lineage>
</organism>
<dbReference type="EMBL" id="JABFAD010000006">
    <property type="protein sequence ID" value="MBA0799911.1"/>
    <property type="molecule type" value="Genomic_DNA"/>
</dbReference>
<dbReference type="Proteomes" id="UP000593560">
    <property type="component" value="Unassembled WGS sequence"/>
</dbReference>
<proteinExistence type="predicted"/>
<keyword evidence="2" id="KW-1185">Reference proteome</keyword>
<accession>A0A7J9GQR1</accession>
<dbReference type="OrthoDB" id="1008024at2759"/>